<accession>A0A329QFR4</accession>
<reference evidence="1 2" key="1">
    <citation type="submission" date="2018-06" db="EMBL/GenBank/DDBJ databases">
        <title>Phytoactinopolyspora halophila sp. nov., a novel halophilic actinomycete isolated from a saline soil in China.</title>
        <authorList>
            <person name="Tang S.-K."/>
        </authorList>
    </citation>
    <scope>NUCLEOTIDE SEQUENCE [LARGE SCALE GENOMIC DNA]</scope>
    <source>
        <strain evidence="1 2">YIM 96934</strain>
    </source>
</reference>
<gene>
    <name evidence="1" type="ORF">DPM12_17515</name>
</gene>
<dbReference type="EMBL" id="QMIG01000022">
    <property type="protein sequence ID" value="RAW11140.1"/>
    <property type="molecule type" value="Genomic_DNA"/>
</dbReference>
<dbReference type="AlphaFoldDB" id="A0A329QFR4"/>
<dbReference type="Proteomes" id="UP000250462">
    <property type="component" value="Unassembled WGS sequence"/>
</dbReference>
<keyword evidence="2" id="KW-1185">Reference proteome</keyword>
<comment type="caution">
    <text evidence="1">The sequence shown here is derived from an EMBL/GenBank/DDBJ whole genome shotgun (WGS) entry which is preliminary data.</text>
</comment>
<protein>
    <submittedName>
        <fullName evidence="1">Uncharacterized protein</fullName>
    </submittedName>
</protein>
<organism evidence="1 2">
    <name type="scientific">Phytoactinopolyspora halophila</name>
    <dbReference type="NCBI Taxonomy" id="1981511"/>
    <lineage>
        <taxon>Bacteria</taxon>
        <taxon>Bacillati</taxon>
        <taxon>Actinomycetota</taxon>
        <taxon>Actinomycetes</taxon>
        <taxon>Jiangellales</taxon>
        <taxon>Jiangellaceae</taxon>
        <taxon>Phytoactinopolyspora</taxon>
    </lineage>
</organism>
<evidence type="ECO:0000313" key="2">
    <source>
        <dbReference type="Proteomes" id="UP000250462"/>
    </source>
</evidence>
<proteinExistence type="predicted"/>
<sequence length="78" mass="8515">MGEPGAGLPREFGNFMPLPCSPDELREFLSGIEETQEQVKLGRVSVGVVSGKFPEQPLLLYWHGREVKEGSERGGGLT</sequence>
<evidence type="ECO:0000313" key="1">
    <source>
        <dbReference type="EMBL" id="RAW11140.1"/>
    </source>
</evidence>
<name>A0A329QFR4_9ACTN</name>